<reference evidence="3" key="1">
    <citation type="journal article" date="2014" name="Genome Announc.">
        <title>Genome sequence and annotation of Acremonium chrysogenum, producer of the beta-lactam antibiotic cephalosporin C.</title>
        <authorList>
            <person name="Terfehr D."/>
            <person name="Dahlmann T.A."/>
            <person name="Specht T."/>
            <person name="Zadra I."/>
            <person name="Kuernsteiner H."/>
            <person name="Kueck U."/>
        </authorList>
    </citation>
    <scope>NUCLEOTIDE SEQUENCE [LARGE SCALE GENOMIC DNA]</scope>
    <source>
        <strain evidence="3">ATCC 11550 / CBS 779.69 / DSM 880 / IAM 14645 / JCM 23072 / IMI 49137</strain>
    </source>
</reference>
<dbReference type="AlphaFoldDB" id="A0A086TB07"/>
<protein>
    <submittedName>
        <fullName evidence="2">Uncharacterized protein</fullName>
    </submittedName>
</protein>
<accession>A0A086TB07</accession>
<dbReference type="OrthoDB" id="10650288at2759"/>
<dbReference type="Proteomes" id="UP000029964">
    <property type="component" value="Unassembled WGS sequence"/>
</dbReference>
<name>A0A086TB07_HAPC1</name>
<keyword evidence="1" id="KW-0732">Signal</keyword>
<dbReference type="HOGENOM" id="CLU_1146896_0_0_1"/>
<evidence type="ECO:0000313" key="2">
    <source>
        <dbReference type="EMBL" id="KFH46539.1"/>
    </source>
</evidence>
<feature type="signal peptide" evidence="1">
    <location>
        <begin position="1"/>
        <end position="22"/>
    </location>
</feature>
<comment type="caution">
    <text evidence="2">The sequence shown here is derived from an EMBL/GenBank/DDBJ whole genome shotgun (WGS) entry which is preliminary data.</text>
</comment>
<evidence type="ECO:0000313" key="3">
    <source>
        <dbReference type="Proteomes" id="UP000029964"/>
    </source>
</evidence>
<sequence length="242" mass="26773">MRITGLLSSLLAATTLVDSVWSAAVTQDVGLVPRNVEVVPGDRSLTRRDRSQAKEYYNWLTKKWCGGRPSSKAKRAFVAEDSALAGYEGSTLETGGLSTCMGLVVVGDKKSSNKDDPAVTHFMAHIIVGEKKGWRELKAWMDQYTGKLKNLRSFVSVAWINNEIAQQLLEEDQEEGDSPLTQDFIEGYVKHLGDFYSNIQSRLNKRAPIVKHVFHDPMTVNSMQSMGDGTVKVNGHVINDGI</sequence>
<gene>
    <name evidence="2" type="ORF">ACRE_025800</name>
</gene>
<dbReference type="EMBL" id="JPKY01000018">
    <property type="protein sequence ID" value="KFH46539.1"/>
    <property type="molecule type" value="Genomic_DNA"/>
</dbReference>
<proteinExistence type="predicted"/>
<evidence type="ECO:0000256" key="1">
    <source>
        <dbReference type="SAM" id="SignalP"/>
    </source>
</evidence>
<keyword evidence="3" id="KW-1185">Reference proteome</keyword>
<organism evidence="2 3">
    <name type="scientific">Hapsidospora chrysogenum (strain ATCC 11550 / CBS 779.69 / DSM 880 / IAM 14645 / JCM 23072 / IMI 49137)</name>
    <name type="common">Acremonium chrysogenum</name>
    <dbReference type="NCBI Taxonomy" id="857340"/>
    <lineage>
        <taxon>Eukaryota</taxon>
        <taxon>Fungi</taxon>
        <taxon>Dikarya</taxon>
        <taxon>Ascomycota</taxon>
        <taxon>Pezizomycotina</taxon>
        <taxon>Sordariomycetes</taxon>
        <taxon>Hypocreomycetidae</taxon>
        <taxon>Hypocreales</taxon>
        <taxon>Bionectriaceae</taxon>
        <taxon>Hapsidospora</taxon>
    </lineage>
</organism>
<feature type="chain" id="PRO_5001815571" evidence="1">
    <location>
        <begin position="23"/>
        <end position="242"/>
    </location>
</feature>